<dbReference type="KEGG" id="sgv:B1H19_14550"/>
<sequence>MALIAFNPPVSNGGCGTTGAAHGNVSHGRAPRRQGRILVGAGLALLPWLGYLAGTLPPAEAAAWVTLDALEVVCLLAAGTRLLRADPRHRAPAAAAAVLLVADACIDLATAAPGMERALATAMAVGAELPLAALCGVLAARAGAGSTAANGKVPGPR</sequence>
<evidence type="ECO:0000313" key="2">
    <source>
        <dbReference type="Proteomes" id="UP000192726"/>
    </source>
</evidence>
<accession>A0A1V0TQL4</accession>
<dbReference type="AlphaFoldDB" id="A0A1V0TQL4"/>
<dbReference type="STRING" id="553510.B1H19_14550"/>
<dbReference type="RefSeq" id="WP_083105156.1">
    <property type="nucleotide sequence ID" value="NZ_CP020569.1"/>
</dbReference>
<protein>
    <submittedName>
        <fullName evidence="1">Uncharacterized protein</fullName>
    </submittedName>
</protein>
<organism evidence="1 2">
    <name type="scientific">Streptomyces gilvosporeus</name>
    <dbReference type="NCBI Taxonomy" id="553510"/>
    <lineage>
        <taxon>Bacteria</taxon>
        <taxon>Bacillati</taxon>
        <taxon>Actinomycetota</taxon>
        <taxon>Actinomycetes</taxon>
        <taxon>Kitasatosporales</taxon>
        <taxon>Streptomycetaceae</taxon>
        <taxon>Streptomyces</taxon>
    </lineage>
</organism>
<dbReference type="OrthoDB" id="4241395at2"/>
<gene>
    <name evidence="1" type="ORF">B1H19_14550</name>
</gene>
<keyword evidence="2" id="KW-1185">Reference proteome</keyword>
<dbReference type="EMBL" id="CP020569">
    <property type="protein sequence ID" value="ARF55247.1"/>
    <property type="molecule type" value="Genomic_DNA"/>
</dbReference>
<name>A0A1V0TQL4_9ACTN</name>
<reference evidence="1 2" key="1">
    <citation type="submission" date="2017-04" db="EMBL/GenBank/DDBJ databases">
        <title>Complete Genome Sequence of Streptomyces gilvosporeus F607, a Capable Producer of Natamycin.</title>
        <authorList>
            <person name="Zong G."/>
            <person name="Zhong C."/>
            <person name="Fu J."/>
            <person name="Qin R."/>
            <person name="Cao G."/>
        </authorList>
    </citation>
    <scope>NUCLEOTIDE SEQUENCE [LARGE SCALE GENOMIC DNA]</scope>
    <source>
        <strain evidence="1 2">F607</strain>
    </source>
</reference>
<evidence type="ECO:0000313" key="1">
    <source>
        <dbReference type="EMBL" id="ARF55247.1"/>
    </source>
</evidence>
<dbReference type="Proteomes" id="UP000192726">
    <property type="component" value="Chromosome"/>
</dbReference>
<proteinExistence type="predicted"/>